<dbReference type="KEGG" id="abut:Ami103574_10205"/>
<keyword evidence="2" id="KW-1185">Reference proteome</keyword>
<sequence>MSNTHKGCCCHGSGDTNHEDQHSCGGCHGGHHQTEIQVSDEEIEFLKELAQTPYLPLARFVLKSSKSSHLESVALAPVYLHDIDDSMETVKSMAAVLEALESKGLITLDYEEPLENGNYEDYSGSSLYAYFKETVAQAQGNDDFLFDIPNLEFGSIALTYLGQAAVESLDEQEDLLN</sequence>
<gene>
    <name evidence="1" type="ORF">Ami103574_10205</name>
</gene>
<evidence type="ECO:0000313" key="1">
    <source>
        <dbReference type="EMBL" id="QIB69671.1"/>
    </source>
</evidence>
<dbReference type="Proteomes" id="UP000466848">
    <property type="component" value="Chromosome"/>
</dbReference>
<evidence type="ECO:0000313" key="2">
    <source>
        <dbReference type="Proteomes" id="UP000466848"/>
    </source>
</evidence>
<protein>
    <submittedName>
        <fullName evidence="1">Uncharacterized protein</fullName>
    </submittedName>
</protein>
<proteinExistence type="predicted"/>
<dbReference type="RefSeq" id="WP_163066911.1">
    <property type="nucleotide sequence ID" value="NZ_CP048649.1"/>
</dbReference>
<organism evidence="1 2">
    <name type="scientific">Aminipila butyrica</name>
    <dbReference type="NCBI Taxonomy" id="433296"/>
    <lineage>
        <taxon>Bacteria</taxon>
        <taxon>Bacillati</taxon>
        <taxon>Bacillota</taxon>
        <taxon>Clostridia</taxon>
        <taxon>Peptostreptococcales</taxon>
        <taxon>Anaerovoracaceae</taxon>
        <taxon>Aminipila</taxon>
    </lineage>
</organism>
<accession>A0A858BUF1</accession>
<reference evidence="1 2" key="1">
    <citation type="submission" date="2020-02" db="EMBL/GenBank/DDBJ databases">
        <authorList>
            <person name="Kim Y.B."/>
            <person name="Roh S.W."/>
        </authorList>
    </citation>
    <scope>NUCLEOTIDE SEQUENCE [LARGE SCALE GENOMIC DNA]</scope>
    <source>
        <strain evidence="1 2">DSM 103574</strain>
    </source>
</reference>
<dbReference type="AlphaFoldDB" id="A0A858BUF1"/>
<name>A0A858BUF1_9FIRM</name>
<dbReference type="EMBL" id="CP048649">
    <property type="protein sequence ID" value="QIB69671.1"/>
    <property type="molecule type" value="Genomic_DNA"/>
</dbReference>